<evidence type="ECO:0000256" key="4">
    <source>
        <dbReference type="ARBA" id="ARBA00023163"/>
    </source>
</evidence>
<comment type="caution">
    <text evidence="9">The sequence shown here is derived from an EMBL/GenBank/DDBJ whole genome shotgun (WGS) entry which is preliminary data.</text>
</comment>
<evidence type="ECO:0000256" key="3">
    <source>
        <dbReference type="ARBA" id="ARBA00023015"/>
    </source>
</evidence>
<evidence type="ECO:0000256" key="5">
    <source>
        <dbReference type="NCBIfam" id="TIGR00922"/>
    </source>
</evidence>
<evidence type="ECO:0000259" key="8">
    <source>
        <dbReference type="SMART" id="SM00739"/>
    </source>
</evidence>
<comment type="similarity">
    <text evidence="6">Belongs to the NusG family.</text>
</comment>
<sequence length="174" mass="20302">MSKIWYSVQVWSGLEEDIKQKVEKLLEEKGKEKVEKIFVPPPKEIEIVFSPEKQVTQRFYSGYFLIYGELDEALKEEIKKIKGVIDIIGGDKLYIFRSEEVERLISQLVVEEIKPKPRYQFMQGDRVRITEGPFANFIGIVDEVKPEKGKVKVLVSIFGRETPVEIEFAYLQKI</sequence>
<dbReference type="Pfam" id="PF02357">
    <property type="entry name" value="NusG"/>
    <property type="match status" value="1"/>
</dbReference>
<dbReference type="InterPro" id="IPR006645">
    <property type="entry name" value="NGN-like_dom"/>
</dbReference>
<keyword evidence="2 6" id="KW-0889">Transcription antitermination</keyword>
<dbReference type="GO" id="GO:0006353">
    <property type="term" value="P:DNA-templated transcription termination"/>
    <property type="evidence" value="ECO:0007669"/>
    <property type="project" value="UniProtKB-UniRule"/>
</dbReference>
<dbReference type="GO" id="GO:0005829">
    <property type="term" value="C:cytosol"/>
    <property type="evidence" value="ECO:0007669"/>
    <property type="project" value="UniProtKB-ARBA"/>
</dbReference>
<dbReference type="PRINTS" id="PR00338">
    <property type="entry name" value="NUSGTNSCPFCT"/>
</dbReference>
<evidence type="ECO:0000313" key="9">
    <source>
        <dbReference type="EMBL" id="HHQ16059.1"/>
    </source>
</evidence>
<dbReference type="Gene3D" id="3.30.70.940">
    <property type="entry name" value="NusG, N-terminal domain"/>
    <property type="match status" value="1"/>
</dbReference>
<dbReference type="InterPro" id="IPR001062">
    <property type="entry name" value="Transcrpt_antiterm_NusG"/>
</dbReference>
<gene>
    <name evidence="9" type="primary">nusG</name>
    <name evidence="9" type="ORF">ENM15_04515</name>
</gene>
<dbReference type="GO" id="GO:0032784">
    <property type="term" value="P:regulation of DNA-templated transcription elongation"/>
    <property type="evidence" value="ECO:0007669"/>
    <property type="project" value="InterPro"/>
</dbReference>
<keyword evidence="4 6" id="KW-0804">Transcription</keyword>
<accession>A0A7V5XGJ8</accession>
<reference evidence="9" key="1">
    <citation type="journal article" date="2020" name="mSystems">
        <title>Genome- and Community-Level Interaction Insights into Carbon Utilization and Element Cycling Functions of Hydrothermarchaeota in Hydrothermal Sediment.</title>
        <authorList>
            <person name="Zhou Z."/>
            <person name="Liu Y."/>
            <person name="Xu W."/>
            <person name="Pan J."/>
            <person name="Luo Z.H."/>
            <person name="Li M."/>
        </authorList>
    </citation>
    <scope>NUCLEOTIDE SEQUENCE [LARGE SCALE GENOMIC DNA]</scope>
    <source>
        <strain evidence="9">SpSt-106</strain>
    </source>
</reference>
<protein>
    <recommendedName>
        <fullName evidence="5 6">Transcription termination/antitermination protein NusG</fullName>
    </recommendedName>
</protein>
<dbReference type="GO" id="GO:0031564">
    <property type="term" value="P:transcription antitermination"/>
    <property type="evidence" value="ECO:0007669"/>
    <property type="project" value="UniProtKB-KW"/>
</dbReference>
<dbReference type="PANTHER" id="PTHR30265">
    <property type="entry name" value="RHO-INTERACTING TRANSCRIPTION TERMINATION FACTOR NUSG"/>
    <property type="match status" value="1"/>
</dbReference>
<feature type="domain" description="KOW" evidence="8">
    <location>
        <begin position="120"/>
        <end position="147"/>
    </location>
</feature>
<comment type="function">
    <text evidence="6">Participates in transcription elongation, termination and antitermination.</text>
</comment>
<dbReference type="PROSITE" id="PS01014">
    <property type="entry name" value="NUSG"/>
    <property type="match status" value="1"/>
</dbReference>
<dbReference type="InterPro" id="IPR015869">
    <property type="entry name" value="Transcrpt_antiterm_NusG_bac_CS"/>
</dbReference>
<dbReference type="PANTHER" id="PTHR30265:SF2">
    <property type="entry name" value="TRANSCRIPTION TERMINATION_ANTITERMINATION PROTEIN NUSG"/>
    <property type="match status" value="1"/>
</dbReference>
<dbReference type="GO" id="GO:0006354">
    <property type="term" value="P:DNA-templated transcription elongation"/>
    <property type="evidence" value="ECO:0007669"/>
    <property type="project" value="InterPro"/>
</dbReference>
<dbReference type="SMART" id="SM00739">
    <property type="entry name" value="KOW"/>
    <property type="match status" value="1"/>
</dbReference>
<dbReference type="SMART" id="SM00738">
    <property type="entry name" value="NGN"/>
    <property type="match status" value="1"/>
</dbReference>
<dbReference type="Gene3D" id="2.30.30.30">
    <property type="match status" value="1"/>
</dbReference>
<dbReference type="InterPro" id="IPR005824">
    <property type="entry name" value="KOW"/>
</dbReference>
<proteinExistence type="inferred from homology"/>
<dbReference type="InterPro" id="IPR014722">
    <property type="entry name" value="Rib_uL2_dom2"/>
</dbReference>
<dbReference type="Pfam" id="PF00467">
    <property type="entry name" value="KOW"/>
    <property type="match status" value="1"/>
</dbReference>
<dbReference type="SUPFAM" id="SSF50104">
    <property type="entry name" value="Translation proteins SH3-like domain"/>
    <property type="match status" value="1"/>
</dbReference>
<dbReference type="InterPro" id="IPR036735">
    <property type="entry name" value="NGN_dom_sf"/>
</dbReference>
<dbReference type="CDD" id="cd06091">
    <property type="entry name" value="KOW_NusG"/>
    <property type="match status" value="1"/>
</dbReference>
<organism evidence="9">
    <name type="scientific">Thermodesulfobacterium geofontis</name>
    <dbReference type="NCBI Taxonomy" id="1295609"/>
    <lineage>
        <taxon>Bacteria</taxon>
        <taxon>Pseudomonadati</taxon>
        <taxon>Thermodesulfobacteriota</taxon>
        <taxon>Thermodesulfobacteria</taxon>
        <taxon>Thermodesulfobacteriales</taxon>
        <taxon>Thermodesulfobacteriaceae</taxon>
        <taxon>Thermodesulfobacterium</taxon>
    </lineage>
</organism>
<feature type="domain" description="NusG-like N-terminal" evidence="7">
    <location>
        <begin position="2"/>
        <end position="108"/>
    </location>
</feature>
<dbReference type="InterPro" id="IPR008991">
    <property type="entry name" value="Translation_prot_SH3-like_sf"/>
</dbReference>
<evidence type="ECO:0000256" key="6">
    <source>
        <dbReference type="RuleBase" id="RU000538"/>
    </source>
</evidence>
<evidence type="ECO:0000259" key="7">
    <source>
        <dbReference type="SMART" id="SM00738"/>
    </source>
</evidence>
<evidence type="ECO:0000256" key="2">
    <source>
        <dbReference type="ARBA" id="ARBA00022814"/>
    </source>
</evidence>
<dbReference type="FunFam" id="2.30.30.30:FF:000002">
    <property type="entry name" value="Transcription termination/antitermination factor NusG"/>
    <property type="match status" value="1"/>
</dbReference>
<keyword evidence="3 6" id="KW-0805">Transcription regulation</keyword>
<dbReference type="NCBIfam" id="TIGR00922">
    <property type="entry name" value="nusG"/>
    <property type="match status" value="1"/>
</dbReference>
<evidence type="ECO:0000256" key="1">
    <source>
        <dbReference type="ARBA" id="ARBA00022472"/>
    </source>
</evidence>
<dbReference type="InterPro" id="IPR043425">
    <property type="entry name" value="NusG-like"/>
</dbReference>
<dbReference type="AlphaFoldDB" id="A0A7V5XGJ8"/>
<name>A0A7V5XGJ8_9BACT</name>
<dbReference type="EMBL" id="DRWR01000080">
    <property type="protein sequence ID" value="HHQ16059.1"/>
    <property type="molecule type" value="Genomic_DNA"/>
</dbReference>
<dbReference type="SUPFAM" id="SSF82679">
    <property type="entry name" value="N-utilization substance G protein NusG, N-terminal domain"/>
    <property type="match status" value="1"/>
</dbReference>
<keyword evidence="1 6" id="KW-0806">Transcription termination</keyword>